<organism evidence="2 3">
    <name type="scientific">Dorea phocaeensis</name>
    <dbReference type="NCBI Taxonomy" id="2040291"/>
    <lineage>
        <taxon>Bacteria</taxon>
        <taxon>Bacillati</taxon>
        <taxon>Bacillota</taxon>
        <taxon>Clostridia</taxon>
        <taxon>Lachnospirales</taxon>
        <taxon>Lachnospiraceae</taxon>
        <taxon>Dorea</taxon>
    </lineage>
</organism>
<gene>
    <name evidence="2" type="ORF">G5A66_05140</name>
    <name evidence="1" type="ORF">G5A75_03060</name>
</gene>
<dbReference type="NCBIfam" id="NF038093">
    <property type="entry name" value="GrdX"/>
    <property type="match status" value="1"/>
</dbReference>
<proteinExistence type="predicted"/>
<dbReference type="InterPro" id="IPR047735">
    <property type="entry name" value="GrdX-like"/>
</dbReference>
<keyword evidence="3" id="KW-1185">Reference proteome</keyword>
<dbReference type="Proteomes" id="UP000701680">
    <property type="component" value="Unassembled WGS sequence"/>
</dbReference>
<dbReference type="RefSeq" id="WP_173814342.1">
    <property type="nucleotide sequence ID" value="NZ_JAAITX010000002.1"/>
</dbReference>
<accession>A0A850HI76</accession>
<dbReference type="EMBL" id="JAAIUO010000002">
    <property type="protein sequence ID" value="NSK13867.1"/>
    <property type="molecule type" value="Genomic_DNA"/>
</dbReference>
<evidence type="ECO:0000313" key="1">
    <source>
        <dbReference type="EMBL" id="NSK13867.1"/>
    </source>
</evidence>
<reference evidence="2" key="2">
    <citation type="submission" date="2020-02" db="EMBL/GenBank/DDBJ databases">
        <authorList>
            <person name="Littmann E."/>
            <person name="Sorbara M."/>
        </authorList>
    </citation>
    <scope>NUCLEOTIDE SEQUENCE</scope>
    <source>
        <strain evidence="2">MSK.17.11</strain>
        <strain evidence="1">MSK.17.38</strain>
    </source>
</reference>
<dbReference type="EMBL" id="JAAITX010000002">
    <property type="protein sequence ID" value="NVH58046.1"/>
    <property type="molecule type" value="Genomic_DNA"/>
</dbReference>
<evidence type="ECO:0000313" key="4">
    <source>
        <dbReference type="Proteomes" id="UP000701680"/>
    </source>
</evidence>
<reference evidence="3 4" key="1">
    <citation type="journal article" date="2020" name="Cell Host Microbe">
        <title>Functional and Genomic Variation between Human-Derived Isolates of Lachnospiraceae Reveals Inter- and Intra-Species Diversity.</title>
        <authorList>
            <person name="Sorbara M.T."/>
            <person name="Littmann E.R."/>
            <person name="Fontana E."/>
            <person name="Moody T.U."/>
            <person name="Kohout C.E."/>
            <person name="Gjonbalaj M."/>
            <person name="Eaton V."/>
            <person name="Seok R."/>
            <person name="Leiner I.M."/>
            <person name="Pamer E.G."/>
        </authorList>
    </citation>
    <scope>NUCLEOTIDE SEQUENCE [LARGE SCALE GENOMIC DNA]</scope>
    <source>
        <strain evidence="2 3">MSK.17.11</strain>
        <strain evidence="1 4">MSK.17.38</strain>
    </source>
</reference>
<evidence type="ECO:0000313" key="3">
    <source>
        <dbReference type="Proteomes" id="UP000528555"/>
    </source>
</evidence>
<evidence type="ECO:0000313" key="2">
    <source>
        <dbReference type="EMBL" id="NVH58046.1"/>
    </source>
</evidence>
<dbReference type="AlphaFoldDB" id="A0A850HI76"/>
<dbReference type="Proteomes" id="UP000528555">
    <property type="component" value="Unassembled WGS sequence"/>
</dbReference>
<comment type="caution">
    <text evidence="2">The sequence shown here is derived from an EMBL/GenBank/DDBJ whole genome shotgun (WGS) entry which is preliminary data.</text>
</comment>
<sequence length="131" mass="14745">MNGYMIITNNPMVRDKLGETHNVVYQEISYEDILKDVRDRIHEGHTLLSHPLSGSVKPNETPYKSIMVSEKKGAVDAQGLAIIENAIQACGKFAFRSDKYKPEVYGDFQLIDLTLIESGITSADTQMWSEH</sequence>
<name>A0A850HI76_9FIRM</name>
<protein>
    <submittedName>
        <fullName evidence="2">GrdX protein</fullName>
    </submittedName>
</protein>